<evidence type="ECO:0000256" key="9">
    <source>
        <dbReference type="HAMAP-Rule" id="MF_00147"/>
    </source>
</evidence>
<keyword evidence="5 9" id="KW-0312">Gluconeogenesis</keyword>
<dbReference type="GO" id="GO:0046166">
    <property type="term" value="P:glyceraldehyde-3-phosphate biosynthetic process"/>
    <property type="evidence" value="ECO:0007669"/>
    <property type="project" value="TreeGrafter"/>
</dbReference>
<organism evidence="11 12">
    <name type="scientific">Rhodopseudomonas palustris (strain ATCC BAA-98 / CGA009)</name>
    <dbReference type="NCBI Taxonomy" id="258594"/>
    <lineage>
        <taxon>Bacteria</taxon>
        <taxon>Pseudomonadati</taxon>
        <taxon>Pseudomonadota</taxon>
        <taxon>Alphaproteobacteria</taxon>
        <taxon>Hyphomicrobiales</taxon>
        <taxon>Nitrobacteraceae</taxon>
        <taxon>Rhodopseudomonas</taxon>
    </lineage>
</organism>
<dbReference type="GO" id="GO:0006094">
    <property type="term" value="P:gluconeogenesis"/>
    <property type="evidence" value="ECO:0007669"/>
    <property type="project" value="UniProtKB-UniRule"/>
</dbReference>
<evidence type="ECO:0000313" key="11">
    <source>
        <dbReference type="EMBL" id="WCL93058.1"/>
    </source>
</evidence>
<dbReference type="KEGG" id="rpa:TX73_014970"/>
<dbReference type="GeneID" id="66893970"/>
<dbReference type="GO" id="GO:0019563">
    <property type="term" value="P:glycerol catabolic process"/>
    <property type="evidence" value="ECO:0007669"/>
    <property type="project" value="TreeGrafter"/>
</dbReference>
<evidence type="ECO:0000256" key="10">
    <source>
        <dbReference type="RuleBase" id="RU363013"/>
    </source>
</evidence>
<name>A0AAF0BR49_RHOPA</name>
<dbReference type="Pfam" id="PF00121">
    <property type="entry name" value="TIM"/>
    <property type="match status" value="1"/>
</dbReference>
<feature type="active site" description="Electrophile" evidence="9">
    <location>
        <position position="105"/>
    </location>
</feature>
<sequence length="258" mass="26151">MPVPAVRPLIAGNWKMNGLKDSVAELDAMLKGAAELPQGIDLLVCPPATLVASFAARVAEAQAGKALPFSIGGQDCHANASGAHTGDIAAEMLADAGAAAIIVGHSERRADHAENDAIVRAKAQAVWRAGLVAIVCVGETQGERDAGHTLDVVAGMLAGSLPDGATAANLVVAYEPVWAIGTGRTPTAADVEEVHGFIRKTLSDRFGAAGETMRILYGGSVKPSNARELLAVPHVNGALIGGASLKASDFLAIAAGCP</sequence>
<dbReference type="PROSITE" id="PS00171">
    <property type="entry name" value="TIM_1"/>
    <property type="match status" value="1"/>
</dbReference>
<dbReference type="Proteomes" id="UP000001426">
    <property type="component" value="Chromosome"/>
</dbReference>
<dbReference type="EMBL" id="CP116810">
    <property type="protein sequence ID" value="WCL93058.1"/>
    <property type="molecule type" value="Genomic_DNA"/>
</dbReference>
<dbReference type="PANTHER" id="PTHR21139:SF42">
    <property type="entry name" value="TRIOSEPHOSPHATE ISOMERASE"/>
    <property type="match status" value="1"/>
</dbReference>
<dbReference type="InterPro" id="IPR022896">
    <property type="entry name" value="TrioseP_Isoase_bac/euk"/>
</dbReference>
<dbReference type="Gene3D" id="3.20.20.70">
    <property type="entry name" value="Aldolase class I"/>
    <property type="match status" value="1"/>
</dbReference>
<dbReference type="NCBIfam" id="TIGR00419">
    <property type="entry name" value="tim"/>
    <property type="match status" value="1"/>
</dbReference>
<comment type="catalytic activity">
    <reaction evidence="1">
        <text>L-erythrulose 1-phosphate = D-erythrulose 4-phosphate</text>
        <dbReference type="Rhea" id="RHEA:49588"/>
        <dbReference type="ChEBI" id="CHEBI:58002"/>
        <dbReference type="ChEBI" id="CHEBI:90796"/>
        <dbReference type="EC" id="5.3.1.33"/>
    </reaction>
</comment>
<feature type="binding site" evidence="9">
    <location>
        <begin position="13"/>
        <end position="15"/>
    </location>
    <ligand>
        <name>substrate</name>
    </ligand>
</feature>
<comment type="pathway">
    <text evidence="9 10">Carbohydrate biosynthesis; gluconeogenesis.</text>
</comment>
<dbReference type="CDD" id="cd00311">
    <property type="entry name" value="TIM"/>
    <property type="match status" value="1"/>
</dbReference>
<gene>
    <name evidence="9 11" type="primary">tpiA</name>
    <name evidence="11" type="ORF">TX73_014970</name>
</gene>
<dbReference type="InterPro" id="IPR035990">
    <property type="entry name" value="TIM_sf"/>
</dbReference>
<comment type="catalytic activity">
    <reaction evidence="9 10">
        <text>D-glyceraldehyde 3-phosphate = dihydroxyacetone phosphate</text>
        <dbReference type="Rhea" id="RHEA:18585"/>
        <dbReference type="ChEBI" id="CHEBI:57642"/>
        <dbReference type="ChEBI" id="CHEBI:59776"/>
        <dbReference type="EC" id="5.3.1.1"/>
    </reaction>
</comment>
<reference evidence="11 12" key="1">
    <citation type="journal article" date="2004" name="Nat. Biotechnol.">
        <title>Complete genome sequence of the metabolically versatile photosynthetic bacterium Rhodopseudomonas palustris.</title>
        <authorList>
            <person name="Larimer F.W."/>
            <person name="Chain P."/>
            <person name="Hauser L."/>
            <person name="Lamerdin J."/>
            <person name="Malfatti S."/>
            <person name="Do L."/>
            <person name="Land M.L."/>
            <person name="Pelletier D.A."/>
            <person name="Beatty J.T."/>
            <person name="Lang A.S."/>
            <person name="Tabita F.R."/>
            <person name="Gibson J.L."/>
            <person name="Hanson T.E."/>
            <person name="Bobst C."/>
            <person name="Torres J.L."/>
            <person name="Peres C."/>
            <person name="Harrison F.H."/>
            <person name="Gibson J."/>
            <person name="Harwood C.S."/>
        </authorList>
    </citation>
    <scope>NUCLEOTIDE SEQUENCE [LARGE SCALE GENOMIC DNA]</scope>
    <source>
        <strain evidence="12">ATCC BAA-98 / CGA009</strain>
    </source>
</reference>
<dbReference type="GO" id="GO:0004807">
    <property type="term" value="F:triose-phosphate isomerase activity"/>
    <property type="evidence" value="ECO:0007669"/>
    <property type="project" value="UniProtKB-UniRule"/>
</dbReference>
<dbReference type="FunFam" id="3.20.20.70:FF:000016">
    <property type="entry name" value="Triosephosphate isomerase"/>
    <property type="match status" value="1"/>
</dbReference>
<dbReference type="EC" id="5.3.1.1" evidence="9 10"/>
<evidence type="ECO:0000256" key="8">
    <source>
        <dbReference type="ARBA" id="ARBA00023235"/>
    </source>
</evidence>
<evidence type="ECO:0000256" key="3">
    <source>
        <dbReference type="ARBA" id="ARBA00004939"/>
    </source>
</evidence>
<keyword evidence="6 9" id="KW-0963">Cytoplasm</keyword>
<dbReference type="InterPro" id="IPR020861">
    <property type="entry name" value="Triosephosphate_isomerase_AS"/>
</dbReference>
<dbReference type="InterPro" id="IPR013785">
    <property type="entry name" value="Aldolase_TIM"/>
</dbReference>
<feature type="active site" description="Proton acceptor" evidence="9">
    <location>
        <position position="175"/>
    </location>
</feature>
<protein>
    <recommendedName>
        <fullName evidence="9 10">Triosephosphate isomerase</fullName>
        <shortName evidence="9">TIM</shortName>
        <shortName evidence="9">TPI</shortName>
        <ecNumber evidence="9 10">5.3.1.1</ecNumber>
    </recommendedName>
    <alternativeName>
        <fullName evidence="9">Triose-phosphate isomerase</fullName>
    </alternativeName>
</protein>
<evidence type="ECO:0000256" key="4">
    <source>
        <dbReference type="ARBA" id="ARBA00007422"/>
    </source>
</evidence>
<comment type="pathway">
    <text evidence="2 9 10">Carbohydrate degradation; glycolysis; D-glyceraldehyde 3-phosphate from glycerone phosphate: step 1/1.</text>
</comment>
<dbReference type="GO" id="GO:0006096">
    <property type="term" value="P:glycolytic process"/>
    <property type="evidence" value="ECO:0007669"/>
    <property type="project" value="UniProtKB-UniRule"/>
</dbReference>
<evidence type="ECO:0000256" key="5">
    <source>
        <dbReference type="ARBA" id="ARBA00022432"/>
    </source>
</evidence>
<comment type="pathway">
    <text evidence="3">Carbohydrate metabolism; erythritol degradation.</text>
</comment>
<evidence type="ECO:0000256" key="7">
    <source>
        <dbReference type="ARBA" id="ARBA00023152"/>
    </source>
</evidence>
<feature type="binding site" evidence="9">
    <location>
        <position position="220"/>
    </location>
    <ligand>
        <name>substrate</name>
    </ligand>
</feature>
<comment type="similarity">
    <text evidence="4 9 10">Belongs to the triosephosphate isomerase family.</text>
</comment>
<dbReference type="HAMAP" id="MF_00147_B">
    <property type="entry name" value="TIM_B"/>
    <property type="match status" value="1"/>
</dbReference>
<dbReference type="SUPFAM" id="SSF51351">
    <property type="entry name" value="Triosephosphate isomerase (TIM)"/>
    <property type="match status" value="1"/>
</dbReference>
<evidence type="ECO:0000256" key="1">
    <source>
        <dbReference type="ARBA" id="ARBA00000148"/>
    </source>
</evidence>
<comment type="subunit">
    <text evidence="9 10">Homodimer.</text>
</comment>
<feature type="binding site" evidence="9">
    <location>
        <position position="181"/>
    </location>
    <ligand>
        <name>substrate</name>
    </ligand>
</feature>
<dbReference type="AlphaFoldDB" id="A0AAF0BR49"/>
<dbReference type="PROSITE" id="PS51440">
    <property type="entry name" value="TIM_2"/>
    <property type="match status" value="1"/>
</dbReference>
<evidence type="ECO:0000256" key="6">
    <source>
        <dbReference type="ARBA" id="ARBA00022490"/>
    </source>
</evidence>
<comment type="function">
    <text evidence="9">Involved in the gluconeogenesis. Catalyzes stereospecifically the conversion of dihydroxyacetone phosphate (DHAP) to D-glyceraldehyde-3-phosphate (G3P).</text>
</comment>
<keyword evidence="8 9" id="KW-0413">Isomerase</keyword>
<evidence type="ECO:0000313" key="12">
    <source>
        <dbReference type="Proteomes" id="UP000001426"/>
    </source>
</evidence>
<dbReference type="InterPro" id="IPR000652">
    <property type="entry name" value="Triosephosphate_isomerase"/>
</dbReference>
<evidence type="ECO:0000256" key="2">
    <source>
        <dbReference type="ARBA" id="ARBA00004680"/>
    </source>
</evidence>
<dbReference type="PANTHER" id="PTHR21139">
    <property type="entry name" value="TRIOSEPHOSPHATE ISOMERASE"/>
    <property type="match status" value="1"/>
</dbReference>
<keyword evidence="7 9" id="KW-0324">Glycolysis</keyword>
<accession>A0AAF0BR49</accession>
<feature type="binding site" evidence="9">
    <location>
        <begin position="241"/>
        <end position="242"/>
    </location>
    <ligand>
        <name>substrate</name>
    </ligand>
</feature>
<dbReference type="GO" id="GO:0005829">
    <property type="term" value="C:cytosol"/>
    <property type="evidence" value="ECO:0007669"/>
    <property type="project" value="TreeGrafter"/>
</dbReference>
<proteinExistence type="inferred from homology"/>
<keyword evidence="12" id="KW-1185">Reference proteome</keyword>
<comment type="subcellular location">
    <subcellularLocation>
        <location evidence="9 10">Cytoplasm</location>
    </subcellularLocation>
</comment>
<dbReference type="RefSeq" id="WP_042441126.1">
    <property type="nucleotide sequence ID" value="NZ_CP116810.1"/>
</dbReference>